<dbReference type="AlphaFoldDB" id="A0A9P0E6Q0"/>
<dbReference type="Proteomes" id="UP001152798">
    <property type="component" value="Chromosome 1"/>
</dbReference>
<accession>A0A9P0E6Q0</accession>
<evidence type="ECO:0000313" key="2">
    <source>
        <dbReference type="Proteomes" id="UP001152798"/>
    </source>
</evidence>
<keyword evidence="2" id="KW-1185">Reference proteome</keyword>
<sequence length="99" mass="11493">MKKRSCLCSFSYSRKRTICWTAGQRPPREEMHDKNFVRFTKNIPKLWPHVYGTPVSEIGARTLQKNGMRALRAGHMDIHDLQNISKCQEREIKVACSST</sequence>
<dbReference type="EMBL" id="OV725077">
    <property type="protein sequence ID" value="CAH1391143.1"/>
    <property type="molecule type" value="Genomic_DNA"/>
</dbReference>
<reference evidence="1" key="1">
    <citation type="submission" date="2022-01" db="EMBL/GenBank/DDBJ databases">
        <authorList>
            <person name="King R."/>
        </authorList>
    </citation>
    <scope>NUCLEOTIDE SEQUENCE</scope>
</reference>
<name>A0A9P0E6Q0_NEZVI</name>
<protein>
    <submittedName>
        <fullName evidence="1">Uncharacterized protein</fullName>
    </submittedName>
</protein>
<organism evidence="1 2">
    <name type="scientific">Nezara viridula</name>
    <name type="common">Southern green stink bug</name>
    <name type="synonym">Cimex viridulus</name>
    <dbReference type="NCBI Taxonomy" id="85310"/>
    <lineage>
        <taxon>Eukaryota</taxon>
        <taxon>Metazoa</taxon>
        <taxon>Ecdysozoa</taxon>
        <taxon>Arthropoda</taxon>
        <taxon>Hexapoda</taxon>
        <taxon>Insecta</taxon>
        <taxon>Pterygota</taxon>
        <taxon>Neoptera</taxon>
        <taxon>Paraneoptera</taxon>
        <taxon>Hemiptera</taxon>
        <taxon>Heteroptera</taxon>
        <taxon>Panheteroptera</taxon>
        <taxon>Pentatomomorpha</taxon>
        <taxon>Pentatomoidea</taxon>
        <taxon>Pentatomidae</taxon>
        <taxon>Pentatominae</taxon>
        <taxon>Nezara</taxon>
    </lineage>
</organism>
<gene>
    <name evidence="1" type="ORF">NEZAVI_LOCUS2220</name>
</gene>
<proteinExistence type="predicted"/>
<evidence type="ECO:0000313" key="1">
    <source>
        <dbReference type="EMBL" id="CAH1391143.1"/>
    </source>
</evidence>